<dbReference type="Proteomes" id="UP001306950">
    <property type="component" value="Unassembled WGS sequence"/>
</dbReference>
<accession>A0ABU7VXF5</accession>
<keyword evidence="2" id="KW-1185">Reference proteome</keyword>
<organism evidence="1 2">
    <name type="scientific">Paenibacillus haidiansis</name>
    <dbReference type="NCBI Taxonomy" id="1574488"/>
    <lineage>
        <taxon>Bacteria</taxon>
        <taxon>Bacillati</taxon>
        <taxon>Bacillota</taxon>
        <taxon>Bacilli</taxon>
        <taxon>Bacillales</taxon>
        <taxon>Paenibacillaceae</taxon>
        <taxon>Paenibacillus</taxon>
    </lineage>
</organism>
<name>A0ABU7VXF5_9BACL</name>
<sequence length="128" mass="14566">MKYIHKVGTAAGTFPPFLVRADEIVLTSVTMMHINPGDRLVLRMDVGWEKPIHWDTGEMEFRIRKDTPDGPVIYWNLETCFERAYSMETVTDVGVAPIQHYYLTVRSSESRGIITGPYSLQGSVFPVE</sequence>
<dbReference type="EMBL" id="JAZHPZ010000011">
    <property type="protein sequence ID" value="MEF2967953.1"/>
    <property type="molecule type" value="Genomic_DNA"/>
</dbReference>
<reference evidence="1 2" key="1">
    <citation type="submission" date="2024-02" db="EMBL/GenBank/DDBJ databases">
        <title>A nitrogen-fixing paenibacillus bacterium.</title>
        <authorList>
            <person name="Zhang W.L."/>
            <person name="Chen S.F."/>
        </authorList>
    </citation>
    <scope>NUCLEOTIDE SEQUENCE [LARGE SCALE GENOMIC DNA]</scope>
    <source>
        <strain evidence="1 2">M1</strain>
    </source>
</reference>
<evidence type="ECO:0000313" key="1">
    <source>
        <dbReference type="EMBL" id="MEF2967953.1"/>
    </source>
</evidence>
<proteinExistence type="predicted"/>
<evidence type="ECO:0000313" key="2">
    <source>
        <dbReference type="Proteomes" id="UP001306950"/>
    </source>
</evidence>
<protein>
    <submittedName>
        <fullName evidence="1">Uncharacterized protein</fullName>
    </submittedName>
</protein>
<gene>
    <name evidence="1" type="ORF">V3851_19155</name>
</gene>
<comment type="caution">
    <text evidence="1">The sequence shown here is derived from an EMBL/GenBank/DDBJ whole genome shotgun (WGS) entry which is preliminary data.</text>
</comment>
<dbReference type="RefSeq" id="WP_331848165.1">
    <property type="nucleotide sequence ID" value="NZ_JAZHPZ010000011.1"/>
</dbReference>